<keyword evidence="2" id="KW-0964">Secreted</keyword>
<evidence type="ECO:0000259" key="5">
    <source>
        <dbReference type="PROSITE" id="PS51132"/>
    </source>
</evidence>
<reference evidence="6" key="1">
    <citation type="submission" date="2025-08" db="UniProtKB">
        <authorList>
            <consortium name="Ensembl"/>
        </authorList>
    </citation>
    <scope>IDENTIFICATION</scope>
</reference>
<dbReference type="PANTHER" id="PTHR23192">
    <property type="entry name" value="OLFACTOMEDIN-RELATED"/>
    <property type="match status" value="1"/>
</dbReference>
<feature type="domain" description="Olfactomedin-like" evidence="5">
    <location>
        <begin position="124"/>
        <end position="387"/>
    </location>
</feature>
<organism evidence="6 7">
    <name type="scientific">Oncorhynchus kisutch</name>
    <name type="common">Coho salmon</name>
    <name type="synonym">Salmo kisutch</name>
    <dbReference type="NCBI Taxonomy" id="8019"/>
    <lineage>
        <taxon>Eukaryota</taxon>
        <taxon>Metazoa</taxon>
        <taxon>Chordata</taxon>
        <taxon>Craniata</taxon>
        <taxon>Vertebrata</taxon>
        <taxon>Euteleostomi</taxon>
        <taxon>Actinopterygii</taxon>
        <taxon>Neopterygii</taxon>
        <taxon>Teleostei</taxon>
        <taxon>Protacanthopterygii</taxon>
        <taxon>Salmoniformes</taxon>
        <taxon>Salmonidae</taxon>
        <taxon>Salmoninae</taxon>
        <taxon>Oncorhynchus</taxon>
    </lineage>
</organism>
<dbReference type="PANTHER" id="PTHR23192:SF7">
    <property type="entry name" value="OLFACTOMEDIN-4"/>
    <property type="match status" value="1"/>
</dbReference>
<keyword evidence="7" id="KW-1185">Reference proteome</keyword>
<evidence type="ECO:0000256" key="4">
    <source>
        <dbReference type="SAM" id="MobiDB-lite"/>
    </source>
</evidence>
<dbReference type="Proteomes" id="UP000694557">
    <property type="component" value="Unassembled WGS sequence"/>
</dbReference>
<dbReference type="GO" id="GO:0005615">
    <property type="term" value="C:extracellular space"/>
    <property type="evidence" value="ECO:0007669"/>
    <property type="project" value="TreeGrafter"/>
</dbReference>
<protein>
    <submittedName>
        <fullName evidence="6">Olfactomedin 4, tandem duplicate 1</fullName>
    </submittedName>
</protein>
<evidence type="ECO:0000256" key="1">
    <source>
        <dbReference type="ARBA" id="ARBA00004613"/>
    </source>
</evidence>
<evidence type="ECO:0000313" key="7">
    <source>
        <dbReference type="Proteomes" id="UP000694557"/>
    </source>
</evidence>
<evidence type="ECO:0000256" key="3">
    <source>
        <dbReference type="PROSITE-ProRule" id="PRU00446"/>
    </source>
</evidence>
<dbReference type="GeneTree" id="ENSGT00940000155454"/>
<sequence length="399" mass="46317">PAPPPCTPTPSPSLWSERNGTEDGDGKCSCEAFLPGSTFPVGELVLLEEMAMQINHKLEMEMSKVHQYDMYLLKDLNFWSYGCLSVFSQISSMVVVVTKLERYNKNLVLVTRREYINIQLKLEECEKRHNEIFNPNIEHGGITRVSKPIVSQLNAHLNAGFKWGGWGKDSKPVHGSESQYWYSGYSGASIVDMRFYSSYKNRILRTPFKHQSLSSSWYGTGNNFIVRDNTLYYQLNNPFNMAKLNFTTMNYEYRVIAKASTRFSYSHSPNQNLDFAADENGLWVTYATEESKGKMIIAKIHEPSFGIEELWETSVYKPSVSNAFMVFGVFYEIFYTYDTKIKQESYMSIPFERFQDKYVSLDYNPTDEKLYMYNDGYYVNYHLWFDNQATVNTTHPLVR</sequence>
<dbReference type="GO" id="GO:0007165">
    <property type="term" value="P:signal transduction"/>
    <property type="evidence" value="ECO:0007669"/>
    <property type="project" value="TreeGrafter"/>
</dbReference>
<comment type="caution">
    <text evidence="3">Lacks conserved residue(s) required for the propagation of feature annotation.</text>
</comment>
<dbReference type="Pfam" id="PF02191">
    <property type="entry name" value="OLF"/>
    <property type="match status" value="1"/>
</dbReference>
<feature type="region of interest" description="Disordered" evidence="4">
    <location>
        <begin position="1"/>
        <end position="23"/>
    </location>
</feature>
<evidence type="ECO:0000313" key="6">
    <source>
        <dbReference type="Ensembl" id="ENSOKIP00005022943.1"/>
    </source>
</evidence>
<feature type="compositionally biased region" description="Pro residues" evidence="4">
    <location>
        <begin position="1"/>
        <end position="11"/>
    </location>
</feature>
<evidence type="ECO:0000256" key="2">
    <source>
        <dbReference type="ARBA" id="ARBA00022525"/>
    </source>
</evidence>
<dbReference type="PROSITE" id="PS51132">
    <property type="entry name" value="OLF"/>
    <property type="match status" value="1"/>
</dbReference>
<reference evidence="6" key="2">
    <citation type="submission" date="2025-09" db="UniProtKB">
        <authorList>
            <consortium name="Ensembl"/>
        </authorList>
    </citation>
    <scope>IDENTIFICATION</scope>
</reference>
<comment type="subcellular location">
    <subcellularLocation>
        <location evidence="1">Secreted</location>
    </subcellularLocation>
</comment>
<dbReference type="SMART" id="SM00284">
    <property type="entry name" value="OLF"/>
    <property type="match status" value="1"/>
</dbReference>
<dbReference type="InterPro" id="IPR003112">
    <property type="entry name" value="Olfac-like_dom"/>
</dbReference>
<accession>A0A8C7DL34</accession>
<proteinExistence type="predicted"/>
<name>A0A8C7DL34_ONCKI</name>
<dbReference type="AlphaFoldDB" id="A0A8C7DL34"/>
<dbReference type="InterPro" id="IPR050605">
    <property type="entry name" value="Olfactomedin-like_domain"/>
</dbReference>
<dbReference type="Ensembl" id="ENSOKIT00005024360.1">
    <property type="protein sequence ID" value="ENSOKIP00005022943.1"/>
    <property type="gene ID" value="ENSOKIG00005010072.1"/>
</dbReference>